<dbReference type="Pfam" id="PF09209">
    <property type="entry name" value="CecR_C"/>
    <property type="match status" value="1"/>
</dbReference>
<dbReference type="PRINTS" id="PR00455">
    <property type="entry name" value="HTHTETR"/>
</dbReference>
<dbReference type="PANTHER" id="PTHR30055:SF219">
    <property type="entry name" value="TRANSCRIPTIONAL REGULATORY PROTEIN"/>
    <property type="match status" value="1"/>
</dbReference>
<keyword evidence="1 2" id="KW-0238">DNA-binding</keyword>
<dbReference type="SUPFAM" id="SSF46689">
    <property type="entry name" value="Homeodomain-like"/>
    <property type="match status" value="1"/>
</dbReference>
<dbReference type="RefSeq" id="WP_248160561.1">
    <property type="nucleotide sequence ID" value="NZ_JAKZAJ010000006.1"/>
</dbReference>
<dbReference type="Gene3D" id="1.10.10.60">
    <property type="entry name" value="Homeodomain-like"/>
    <property type="match status" value="1"/>
</dbReference>
<dbReference type="SUPFAM" id="SSF48498">
    <property type="entry name" value="Tetracyclin repressor-like, C-terminal domain"/>
    <property type="match status" value="1"/>
</dbReference>
<dbReference type="EMBL" id="JBHSNL010000004">
    <property type="protein sequence ID" value="MFC5546042.1"/>
    <property type="molecule type" value="Genomic_DNA"/>
</dbReference>
<feature type="DNA-binding region" description="H-T-H motif" evidence="2">
    <location>
        <begin position="34"/>
        <end position="53"/>
    </location>
</feature>
<dbReference type="InterPro" id="IPR050109">
    <property type="entry name" value="HTH-type_TetR-like_transc_reg"/>
</dbReference>
<dbReference type="PANTHER" id="PTHR30055">
    <property type="entry name" value="HTH-TYPE TRANSCRIPTIONAL REGULATOR RUTR"/>
    <property type="match status" value="1"/>
</dbReference>
<dbReference type="InterPro" id="IPR015292">
    <property type="entry name" value="Tscrpt_reg_YbiH_C"/>
</dbReference>
<dbReference type="InterPro" id="IPR036271">
    <property type="entry name" value="Tet_transcr_reg_TetR-rel_C_sf"/>
</dbReference>
<protein>
    <submittedName>
        <fullName evidence="4">CerR family C-terminal domain-containing protein</fullName>
    </submittedName>
</protein>
<dbReference type="PROSITE" id="PS50977">
    <property type="entry name" value="HTH_TETR_2"/>
    <property type="match status" value="1"/>
</dbReference>
<dbReference type="Proteomes" id="UP001596055">
    <property type="component" value="Unassembled WGS sequence"/>
</dbReference>
<reference evidence="5" key="1">
    <citation type="journal article" date="2019" name="Int. J. Syst. Evol. Microbiol.">
        <title>The Global Catalogue of Microorganisms (GCM) 10K type strain sequencing project: providing services to taxonomists for standard genome sequencing and annotation.</title>
        <authorList>
            <consortium name="The Broad Institute Genomics Platform"/>
            <consortium name="The Broad Institute Genome Sequencing Center for Infectious Disease"/>
            <person name="Wu L."/>
            <person name="Ma J."/>
        </authorList>
    </citation>
    <scope>NUCLEOTIDE SEQUENCE [LARGE SCALE GENOMIC DNA]</scope>
    <source>
        <strain evidence="5">CGMCC 4.1799</strain>
    </source>
</reference>
<evidence type="ECO:0000256" key="2">
    <source>
        <dbReference type="PROSITE-ProRule" id="PRU00335"/>
    </source>
</evidence>
<comment type="caution">
    <text evidence="4">The sequence shown here is derived from an EMBL/GenBank/DDBJ whole genome shotgun (WGS) entry which is preliminary data.</text>
</comment>
<gene>
    <name evidence="4" type="ORF">ACFPQA_13320</name>
</gene>
<dbReference type="InterPro" id="IPR009057">
    <property type="entry name" value="Homeodomain-like_sf"/>
</dbReference>
<dbReference type="Pfam" id="PF00440">
    <property type="entry name" value="TetR_N"/>
    <property type="match status" value="1"/>
</dbReference>
<organism evidence="4 5">
    <name type="scientific">Marinobacter koreensis</name>
    <dbReference type="NCBI Taxonomy" id="335974"/>
    <lineage>
        <taxon>Bacteria</taxon>
        <taxon>Pseudomonadati</taxon>
        <taxon>Pseudomonadota</taxon>
        <taxon>Gammaproteobacteria</taxon>
        <taxon>Pseudomonadales</taxon>
        <taxon>Marinobacteraceae</taxon>
        <taxon>Marinobacter</taxon>
    </lineage>
</organism>
<evidence type="ECO:0000256" key="1">
    <source>
        <dbReference type="ARBA" id="ARBA00023125"/>
    </source>
</evidence>
<name>A0ABW0RMM6_9GAMM</name>
<evidence type="ECO:0000313" key="5">
    <source>
        <dbReference type="Proteomes" id="UP001596055"/>
    </source>
</evidence>
<evidence type="ECO:0000259" key="3">
    <source>
        <dbReference type="PROSITE" id="PS50977"/>
    </source>
</evidence>
<dbReference type="Gene3D" id="1.10.357.10">
    <property type="entry name" value="Tetracycline Repressor, domain 2"/>
    <property type="match status" value="1"/>
</dbReference>
<feature type="domain" description="HTH tetR-type" evidence="3">
    <location>
        <begin position="11"/>
        <end position="71"/>
    </location>
</feature>
<sequence>MPQDSRKQQGDTTRDTLIKTATRVFAELGYHGASTRAIAKAADVNQALIGYHFGGKEDLYQAVFVAIAEALEQRMTTRLEQLKVLLAEPDPAPEECLVALETFCGGLVELMLQPETEYWSQLILREQQHPGPAFDVLYERFMGRVLGITTRLVGHLRPDLQSDEVKTLVITVLGQILVWRFARTGIQRHMGWSSPDIEAIKHRVFTNIRLLLTKEPLE</sequence>
<proteinExistence type="predicted"/>
<evidence type="ECO:0000313" key="4">
    <source>
        <dbReference type="EMBL" id="MFC5546042.1"/>
    </source>
</evidence>
<dbReference type="InterPro" id="IPR001647">
    <property type="entry name" value="HTH_TetR"/>
</dbReference>
<keyword evidence="5" id="KW-1185">Reference proteome</keyword>
<accession>A0ABW0RMM6</accession>